<keyword evidence="1" id="KW-0813">Transport</keyword>
<dbReference type="EMBL" id="FMUR01000006">
    <property type="protein sequence ID" value="SCY03141.1"/>
    <property type="molecule type" value="Genomic_DNA"/>
</dbReference>
<keyword evidence="2" id="KW-0547">Nucleotide-binding</keyword>
<dbReference type="GO" id="GO:0005524">
    <property type="term" value="F:ATP binding"/>
    <property type="evidence" value="ECO:0007669"/>
    <property type="project" value="UniProtKB-KW"/>
</dbReference>
<protein>
    <submittedName>
        <fullName evidence="5">ABC-2 type transport system ATP-binding protein</fullName>
    </submittedName>
</protein>
<dbReference type="InterPro" id="IPR003439">
    <property type="entry name" value="ABC_transporter-like_ATP-bd"/>
</dbReference>
<evidence type="ECO:0000256" key="1">
    <source>
        <dbReference type="ARBA" id="ARBA00022448"/>
    </source>
</evidence>
<dbReference type="Pfam" id="PF00005">
    <property type="entry name" value="ABC_tran"/>
    <property type="match status" value="1"/>
</dbReference>
<evidence type="ECO:0000259" key="4">
    <source>
        <dbReference type="PROSITE" id="PS50893"/>
    </source>
</evidence>
<feature type="domain" description="ABC transporter" evidence="4">
    <location>
        <begin position="4"/>
        <end position="231"/>
    </location>
</feature>
<dbReference type="Gene3D" id="3.40.50.300">
    <property type="entry name" value="P-loop containing nucleotide triphosphate hydrolases"/>
    <property type="match status" value="1"/>
</dbReference>
<dbReference type="PROSITE" id="PS00211">
    <property type="entry name" value="ABC_TRANSPORTER_1"/>
    <property type="match status" value="1"/>
</dbReference>
<keyword evidence="6" id="KW-1185">Reference proteome</keyword>
<dbReference type="InterPro" id="IPR051782">
    <property type="entry name" value="ABC_Transporter_VariousFunc"/>
</dbReference>
<accession>A0A1G5CLI8</accession>
<evidence type="ECO:0000313" key="6">
    <source>
        <dbReference type="Proteomes" id="UP000183047"/>
    </source>
</evidence>
<dbReference type="GO" id="GO:0016887">
    <property type="term" value="F:ATP hydrolysis activity"/>
    <property type="evidence" value="ECO:0007669"/>
    <property type="project" value="InterPro"/>
</dbReference>
<dbReference type="OrthoDB" id="9809205at2"/>
<evidence type="ECO:0000256" key="3">
    <source>
        <dbReference type="ARBA" id="ARBA00022840"/>
    </source>
</evidence>
<dbReference type="SMART" id="SM00382">
    <property type="entry name" value="AAA"/>
    <property type="match status" value="1"/>
</dbReference>
<sequence length="297" mass="33278">MSLLEIRNLKKDYGGFKALKGVSFKVNAGEIVALLGKNGAGKTTLLNSIAGNVFPTGGDIVYKGDTLLKDNSRLNEFGILIEPTFIPYMNAYENLDILIKTLGGKVPKAKIDNLLNAVGLEKKSKEKTKAFSFGMKQRLGLAQALLNNPEFLILDEPFVGLDPIGKNIFKRILLEKAHDEKVGILFSSHDLEDVEEICDRVVLIDNGEKKFDGVMEYSKKYVVQCDRALNPEEVEKSGVKVDKDNILIEHVEDLKQVLDKLDELSIDVLDLEIERKSLYDLFEENGYENIDIAYHKN</sequence>
<dbReference type="Proteomes" id="UP000183047">
    <property type="component" value="Unassembled WGS sequence"/>
</dbReference>
<dbReference type="InterPro" id="IPR017871">
    <property type="entry name" value="ABC_transporter-like_CS"/>
</dbReference>
<evidence type="ECO:0000313" key="5">
    <source>
        <dbReference type="EMBL" id="SCY03141.1"/>
    </source>
</evidence>
<dbReference type="PANTHER" id="PTHR42939:SF1">
    <property type="entry name" value="ABC TRANSPORTER ATP-BINDING PROTEIN ALBC-RELATED"/>
    <property type="match status" value="1"/>
</dbReference>
<dbReference type="InterPro" id="IPR003593">
    <property type="entry name" value="AAA+_ATPase"/>
</dbReference>
<dbReference type="SUPFAM" id="SSF52540">
    <property type="entry name" value="P-loop containing nucleoside triphosphate hydrolases"/>
    <property type="match status" value="1"/>
</dbReference>
<proteinExistence type="predicted"/>
<keyword evidence="3 5" id="KW-0067">ATP-binding</keyword>
<reference evidence="6" key="1">
    <citation type="submission" date="2016-10" db="EMBL/GenBank/DDBJ databases">
        <authorList>
            <person name="Varghese N."/>
            <person name="Submissions S."/>
        </authorList>
    </citation>
    <scope>NUCLEOTIDE SEQUENCE [LARGE SCALE GENOMIC DNA]</scope>
    <source>
        <strain evidence="6">XBD2006</strain>
    </source>
</reference>
<dbReference type="PROSITE" id="PS50893">
    <property type="entry name" value="ABC_TRANSPORTER_2"/>
    <property type="match status" value="1"/>
</dbReference>
<name>A0A1G5CLI8_9FIRM</name>
<dbReference type="InterPro" id="IPR027417">
    <property type="entry name" value="P-loop_NTPase"/>
</dbReference>
<gene>
    <name evidence="5" type="ORF">SAMN02910451_01182</name>
</gene>
<dbReference type="AlphaFoldDB" id="A0A1G5CLI8"/>
<dbReference type="RefSeq" id="WP_051199182.1">
    <property type="nucleotide sequence ID" value="NZ_FMUR01000006.1"/>
</dbReference>
<evidence type="ECO:0000256" key="2">
    <source>
        <dbReference type="ARBA" id="ARBA00022741"/>
    </source>
</evidence>
<dbReference type="PANTHER" id="PTHR42939">
    <property type="entry name" value="ABC TRANSPORTER ATP-BINDING PROTEIN ALBC-RELATED"/>
    <property type="match status" value="1"/>
</dbReference>
<organism evidence="5 6">
    <name type="scientific">Butyrivibrio hungatei</name>
    <dbReference type="NCBI Taxonomy" id="185008"/>
    <lineage>
        <taxon>Bacteria</taxon>
        <taxon>Bacillati</taxon>
        <taxon>Bacillota</taxon>
        <taxon>Clostridia</taxon>
        <taxon>Lachnospirales</taxon>
        <taxon>Lachnospiraceae</taxon>
        <taxon>Butyrivibrio</taxon>
    </lineage>
</organism>